<accession>A0AAD5CCB4</accession>
<dbReference type="AlphaFoldDB" id="A0AAD5CCB4"/>
<keyword evidence="3" id="KW-1185">Reference proteome</keyword>
<feature type="region of interest" description="Disordered" evidence="1">
    <location>
        <begin position="1"/>
        <end position="22"/>
    </location>
</feature>
<protein>
    <submittedName>
        <fullName evidence="2">Uncharacterized protein</fullName>
    </submittedName>
</protein>
<sequence length="92" mass="10646">MESLVGQSRARRLDASPIKTQQGPQEYTLHQLLEIRKLTAVLSLEGKRRWEYGNTVRETIIANVPVVHNHKVGRMAIKMQSIIQHEANLEFW</sequence>
<evidence type="ECO:0000256" key="1">
    <source>
        <dbReference type="SAM" id="MobiDB-lite"/>
    </source>
</evidence>
<name>A0AAD5CCB4_AMBAR</name>
<evidence type="ECO:0000313" key="2">
    <source>
        <dbReference type="EMBL" id="KAI7739368.1"/>
    </source>
</evidence>
<dbReference type="EMBL" id="JAMZMK010008628">
    <property type="protein sequence ID" value="KAI7739368.1"/>
    <property type="molecule type" value="Genomic_DNA"/>
</dbReference>
<organism evidence="2 3">
    <name type="scientific">Ambrosia artemisiifolia</name>
    <name type="common">Common ragweed</name>
    <dbReference type="NCBI Taxonomy" id="4212"/>
    <lineage>
        <taxon>Eukaryota</taxon>
        <taxon>Viridiplantae</taxon>
        <taxon>Streptophyta</taxon>
        <taxon>Embryophyta</taxon>
        <taxon>Tracheophyta</taxon>
        <taxon>Spermatophyta</taxon>
        <taxon>Magnoliopsida</taxon>
        <taxon>eudicotyledons</taxon>
        <taxon>Gunneridae</taxon>
        <taxon>Pentapetalae</taxon>
        <taxon>asterids</taxon>
        <taxon>campanulids</taxon>
        <taxon>Asterales</taxon>
        <taxon>Asteraceae</taxon>
        <taxon>Asteroideae</taxon>
        <taxon>Heliantheae alliance</taxon>
        <taxon>Heliantheae</taxon>
        <taxon>Ambrosia</taxon>
    </lineage>
</organism>
<evidence type="ECO:0000313" key="3">
    <source>
        <dbReference type="Proteomes" id="UP001206925"/>
    </source>
</evidence>
<dbReference type="Proteomes" id="UP001206925">
    <property type="component" value="Unassembled WGS sequence"/>
</dbReference>
<gene>
    <name evidence="2" type="ORF">M8C21_010711</name>
</gene>
<comment type="caution">
    <text evidence="2">The sequence shown here is derived from an EMBL/GenBank/DDBJ whole genome shotgun (WGS) entry which is preliminary data.</text>
</comment>
<proteinExistence type="predicted"/>
<reference evidence="2" key="1">
    <citation type="submission" date="2022-06" db="EMBL/GenBank/DDBJ databases">
        <title>Uncovering the hologenomic basis of an extraordinary plant invasion.</title>
        <authorList>
            <person name="Bieker V.C."/>
            <person name="Martin M.D."/>
            <person name="Gilbert T."/>
            <person name="Hodgins K."/>
            <person name="Battlay P."/>
            <person name="Petersen B."/>
            <person name="Wilson J."/>
        </authorList>
    </citation>
    <scope>NUCLEOTIDE SEQUENCE</scope>
    <source>
        <strain evidence="2">AA19_3_7</strain>
        <tissue evidence="2">Leaf</tissue>
    </source>
</reference>